<organism evidence="3 4">
    <name type="scientific">Blautia producta</name>
    <dbReference type="NCBI Taxonomy" id="33035"/>
    <lineage>
        <taxon>Bacteria</taxon>
        <taxon>Bacillati</taxon>
        <taxon>Bacillota</taxon>
        <taxon>Clostridia</taxon>
        <taxon>Lachnospirales</taxon>
        <taxon>Lachnospiraceae</taxon>
        <taxon>Blautia</taxon>
    </lineage>
</organism>
<gene>
    <name evidence="3" type="ORF">BLCOC_42360</name>
</gene>
<evidence type="ECO:0000259" key="2">
    <source>
        <dbReference type="Pfam" id="PF18310"/>
    </source>
</evidence>
<protein>
    <recommendedName>
        <fullName evidence="5">Collagenase-like protein with collagen-binding domain</fullName>
    </recommendedName>
</protein>
<name>A0ABZ0UIC7_9FIRM</name>
<reference evidence="3" key="1">
    <citation type="submission" date="2023-10" db="EMBL/GenBank/DDBJ databases">
        <title>Genome sequence of Blautia coccoides DSM 935.</title>
        <authorList>
            <person name="Boeer T."/>
            <person name="Bengelsdorf F.R."/>
            <person name="Daniel R."/>
            <person name="Poehlein A."/>
        </authorList>
    </citation>
    <scope>NUCLEOTIDE SEQUENCE [LARGE SCALE GENOMIC DNA]</scope>
    <source>
        <strain evidence="3">DSM 935</strain>
    </source>
</reference>
<dbReference type="Gene3D" id="2.60.40.3950">
    <property type="match status" value="1"/>
</dbReference>
<dbReference type="Pfam" id="PF18310">
    <property type="entry name" value="DUF5605"/>
    <property type="match status" value="1"/>
</dbReference>
<dbReference type="SUPFAM" id="SSF51445">
    <property type="entry name" value="(Trans)glycosidases"/>
    <property type="match status" value="1"/>
</dbReference>
<dbReference type="InterPro" id="IPR032260">
    <property type="entry name" value="DUF5060"/>
</dbReference>
<feature type="domain" description="DUF5060" evidence="1">
    <location>
        <begin position="9"/>
        <end position="73"/>
    </location>
</feature>
<evidence type="ECO:0000313" key="3">
    <source>
        <dbReference type="EMBL" id="WPX75870.1"/>
    </source>
</evidence>
<evidence type="ECO:0000259" key="1">
    <source>
        <dbReference type="Pfam" id="PF16586"/>
    </source>
</evidence>
<feature type="domain" description="DUF5605" evidence="2">
    <location>
        <begin position="442"/>
        <end position="509"/>
    </location>
</feature>
<dbReference type="InterPro" id="IPR013783">
    <property type="entry name" value="Ig-like_fold"/>
</dbReference>
<evidence type="ECO:0000313" key="4">
    <source>
        <dbReference type="Proteomes" id="UP001325248"/>
    </source>
</evidence>
<dbReference type="Proteomes" id="UP001325248">
    <property type="component" value="Chromosome"/>
</dbReference>
<keyword evidence="4" id="KW-1185">Reference proteome</keyword>
<accession>A0ABZ0UIC7</accession>
<dbReference type="Gene3D" id="3.20.20.80">
    <property type="entry name" value="Glycosidases"/>
    <property type="match status" value="1"/>
</dbReference>
<proteinExistence type="predicted"/>
<evidence type="ECO:0008006" key="5">
    <source>
        <dbReference type="Google" id="ProtNLM"/>
    </source>
</evidence>
<dbReference type="PANTHER" id="PTHR37836">
    <property type="entry name" value="LMO1036 PROTEIN"/>
    <property type="match status" value="1"/>
</dbReference>
<dbReference type="Pfam" id="PF16586">
    <property type="entry name" value="DUF5060"/>
    <property type="match status" value="1"/>
</dbReference>
<dbReference type="InterPro" id="IPR017853">
    <property type="entry name" value="GH"/>
</dbReference>
<sequence length="513" mass="60829">MEKLRYKQTVEKWDVFQIEIKGYEGGNPFTDYWIRGIFENENEKTEVEGFYDGDGMYKVRFMPSFEGIYYFEILGNALETKLSGTFEVTAPSENNHGPVRVANTYHFAYEDGTPYYPLGTTCYVWNLQSDERIEETLETLRLSAFNKIRFCIFPKHYDYNLGEPRSYPYEGTPMDSSILTKENFSEYTGKTEGNIWDFKKFNVEHFQHIEKCILALRDMGIEADLIIMHPYDRWGFSCMEPEEDDLYWKYVISRFSAYRNIWWSLANEYDLFEHKSVSDWERYAKIICEKDPYKHLRSIHNCIPFYDYNRPWITHCSIQRQDLYKSSEFVNEWRKIYKKPIVLDEIAYEGNIQHGWGNISGKEMVRRFWEAACRGGYPGHGETYLNPSNVLWWSHGGKLYGESHKRFGFLSEIMKQTPGIGLAPYDNGAWDEICAVPESTALGIIKKEYFLYYYSFMQPSFREFYFDDSTEYEVEVIDTWDMTIKRTGVYHGKFKIVLPGKQFMAIRIRKVGL</sequence>
<dbReference type="Gene3D" id="2.60.40.10">
    <property type="entry name" value="Immunoglobulins"/>
    <property type="match status" value="1"/>
</dbReference>
<dbReference type="EMBL" id="CP136422">
    <property type="protein sequence ID" value="WPX75870.1"/>
    <property type="molecule type" value="Genomic_DNA"/>
</dbReference>
<dbReference type="InterPro" id="IPR041239">
    <property type="entry name" value="DUF5605"/>
</dbReference>
<dbReference type="PANTHER" id="PTHR37836:SF2">
    <property type="entry name" value="DUF4038 DOMAIN-CONTAINING PROTEIN"/>
    <property type="match status" value="1"/>
</dbReference>